<name>A0A3M6R0A3_9BURK</name>
<sequence length="299" mass="32628">MFTLSVVATKGGVGKTTIAAHLAGLFRDIGLRVLLIDADVQPSLSKFFVIDHVAPRGLTDMITRGYLEEDCISTVQLPPAGFSGSAARIETTGHIDIVMSDTTDGRLQDWMFQHPDYIVRIRMAIKSLMASSYDIVIIDTQGAVGHLQDAAVVASDTVVAPASPDIISAREFLAGTNRLLERIQSAANLGLHVPPVKALLNRFENTNDSRLMTGLIRDQMPNMAGHVYLMETEVPSAVAFRKAATARVPVHWIDPHRCGDVMHRLMWELLPSLDGRYAPNHRNHSHVPGAVDAAQAQKD</sequence>
<dbReference type="Proteomes" id="UP000278006">
    <property type="component" value="Unassembled WGS sequence"/>
</dbReference>
<dbReference type="SUPFAM" id="SSF52540">
    <property type="entry name" value="P-loop containing nucleoside triphosphate hydrolases"/>
    <property type="match status" value="1"/>
</dbReference>
<proteinExistence type="predicted"/>
<protein>
    <submittedName>
        <fullName evidence="3">ParA family protein</fullName>
    </submittedName>
</protein>
<comment type="caution">
    <text evidence="3">The sequence shown here is derived from an EMBL/GenBank/DDBJ whole genome shotgun (WGS) entry which is preliminary data.</text>
</comment>
<dbReference type="InterPro" id="IPR025669">
    <property type="entry name" value="AAA_dom"/>
</dbReference>
<evidence type="ECO:0000313" key="3">
    <source>
        <dbReference type="EMBL" id="RMX08232.1"/>
    </source>
</evidence>
<dbReference type="CDD" id="cd02042">
    <property type="entry name" value="ParAB_family"/>
    <property type="match status" value="1"/>
</dbReference>
<feature type="region of interest" description="Disordered" evidence="1">
    <location>
        <begin position="280"/>
        <end position="299"/>
    </location>
</feature>
<dbReference type="Gene3D" id="3.40.50.300">
    <property type="entry name" value="P-loop containing nucleotide triphosphate hydrolases"/>
    <property type="match status" value="1"/>
</dbReference>
<dbReference type="AlphaFoldDB" id="A0A3M6R0A3"/>
<evidence type="ECO:0000256" key="1">
    <source>
        <dbReference type="SAM" id="MobiDB-lite"/>
    </source>
</evidence>
<dbReference type="OrthoDB" id="5288747at2"/>
<dbReference type="PANTHER" id="PTHR13696">
    <property type="entry name" value="P-LOOP CONTAINING NUCLEOSIDE TRIPHOSPHATE HYDROLASE"/>
    <property type="match status" value="1"/>
</dbReference>
<reference evidence="3 4" key="1">
    <citation type="submission" date="2018-10" db="EMBL/GenBank/DDBJ databases">
        <title>Draft genome of Cortibacter populi DSM10536.</title>
        <authorList>
            <person name="Bernier A.-M."/>
            <person name="Bernard K."/>
        </authorList>
    </citation>
    <scope>NUCLEOTIDE SEQUENCE [LARGE SCALE GENOMIC DNA]</scope>
    <source>
        <strain evidence="3 4">DSM 105136</strain>
    </source>
</reference>
<accession>A0A3M6R0A3</accession>
<evidence type="ECO:0000313" key="4">
    <source>
        <dbReference type="Proteomes" id="UP000278006"/>
    </source>
</evidence>
<dbReference type="EMBL" id="RDQO01000001">
    <property type="protein sequence ID" value="RMX08232.1"/>
    <property type="molecule type" value="Genomic_DNA"/>
</dbReference>
<gene>
    <name evidence="3" type="ORF">D8I35_03740</name>
</gene>
<organism evidence="3 4">
    <name type="scientific">Corticibacter populi</name>
    <dbReference type="NCBI Taxonomy" id="1550736"/>
    <lineage>
        <taxon>Bacteria</taxon>
        <taxon>Pseudomonadati</taxon>
        <taxon>Pseudomonadota</taxon>
        <taxon>Betaproteobacteria</taxon>
        <taxon>Burkholderiales</taxon>
        <taxon>Comamonadaceae</taxon>
        <taxon>Corticibacter</taxon>
    </lineage>
</organism>
<dbReference type="RefSeq" id="WP_122226356.1">
    <property type="nucleotide sequence ID" value="NZ_RDQO01000001.1"/>
</dbReference>
<keyword evidence="4" id="KW-1185">Reference proteome</keyword>
<dbReference type="Pfam" id="PF13614">
    <property type="entry name" value="AAA_31"/>
    <property type="match status" value="1"/>
</dbReference>
<feature type="domain" description="AAA" evidence="2">
    <location>
        <begin position="3"/>
        <end position="185"/>
    </location>
</feature>
<evidence type="ECO:0000259" key="2">
    <source>
        <dbReference type="Pfam" id="PF13614"/>
    </source>
</evidence>
<dbReference type="InterPro" id="IPR050678">
    <property type="entry name" value="DNA_Partitioning_ATPase"/>
</dbReference>
<dbReference type="PANTHER" id="PTHR13696:SF99">
    <property type="entry name" value="COBYRINIC ACID AC-DIAMIDE SYNTHASE"/>
    <property type="match status" value="1"/>
</dbReference>
<dbReference type="InterPro" id="IPR027417">
    <property type="entry name" value="P-loop_NTPase"/>
</dbReference>